<gene>
    <name evidence="2" type="ORF">ACFQ21_16575</name>
</gene>
<evidence type="ECO:0000313" key="3">
    <source>
        <dbReference type="Proteomes" id="UP001597112"/>
    </source>
</evidence>
<dbReference type="Gene3D" id="2.130.10.10">
    <property type="entry name" value="YVTN repeat-like/Quinoprotein amine dehydrogenase"/>
    <property type="match status" value="1"/>
</dbReference>
<dbReference type="Proteomes" id="UP001597112">
    <property type="component" value="Unassembled WGS sequence"/>
</dbReference>
<dbReference type="InterPro" id="IPR011047">
    <property type="entry name" value="Quinoprotein_ADH-like_sf"/>
</dbReference>
<dbReference type="RefSeq" id="WP_377580398.1">
    <property type="nucleotide sequence ID" value="NZ_JBHTKA010000007.1"/>
</dbReference>
<dbReference type="Pfam" id="PF13360">
    <property type="entry name" value="PQQ_2"/>
    <property type="match status" value="1"/>
</dbReference>
<reference evidence="3" key="1">
    <citation type="journal article" date="2019" name="Int. J. Syst. Evol. Microbiol.">
        <title>The Global Catalogue of Microorganisms (GCM) 10K type strain sequencing project: providing services to taxonomists for standard genome sequencing and annotation.</title>
        <authorList>
            <consortium name="The Broad Institute Genomics Platform"/>
            <consortium name="The Broad Institute Genome Sequencing Center for Infectious Disease"/>
            <person name="Wu L."/>
            <person name="Ma J."/>
        </authorList>
    </citation>
    <scope>NUCLEOTIDE SEQUENCE [LARGE SCALE GENOMIC DNA]</scope>
    <source>
        <strain evidence="3">CCUG 58938</strain>
    </source>
</reference>
<dbReference type="SUPFAM" id="SSF50998">
    <property type="entry name" value="Quinoprotein alcohol dehydrogenase-like"/>
    <property type="match status" value="1"/>
</dbReference>
<accession>A0ABW3K4M8</accession>
<name>A0ABW3K4M8_9BACT</name>
<evidence type="ECO:0000259" key="1">
    <source>
        <dbReference type="Pfam" id="PF13360"/>
    </source>
</evidence>
<comment type="caution">
    <text evidence="2">The sequence shown here is derived from an EMBL/GenBank/DDBJ whole genome shotgun (WGS) entry which is preliminary data.</text>
</comment>
<sequence length="109" mass="11592">MENDILIIGSNGYVSAIQTSDGCELWRTKLREGFFGGSGGCDVSVLIEGDKIFAGCAGRIYALRTSDGKILWDNDLKGMGYNQVALAKEGTSIQFITRIEGTGSSSSNS</sequence>
<dbReference type="InterPro" id="IPR002372">
    <property type="entry name" value="PQQ_rpt_dom"/>
</dbReference>
<organism evidence="2 3">
    <name type="scientific">Ohtaekwangia kribbensis</name>
    <dbReference type="NCBI Taxonomy" id="688913"/>
    <lineage>
        <taxon>Bacteria</taxon>
        <taxon>Pseudomonadati</taxon>
        <taxon>Bacteroidota</taxon>
        <taxon>Cytophagia</taxon>
        <taxon>Cytophagales</taxon>
        <taxon>Fulvivirgaceae</taxon>
        <taxon>Ohtaekwangia</taxon>
    </lineage>
</organism>
<evidence type="ECO:0000313" key="2">
    <source>
        <dbReference type="EMBL" id="MFD1000943.1"/>
    </source>
</evidence>
<feature type="domain" description="Pyrrolo-quinoline quinone repeat" evidence="1">
    <location>
        <begin position="11"/>
        <end position="84"/>
    </location>
</feature>
<proteinExistence type="predicted"/>
<dbReference type="EMBL" id="JBHTKA010000007">
    <property type="protein sequence ID" value="MFD1000943.1"/>
    <property type="molecule type" value="Genomic_DNA"/>
</dbReference>
<dbReference type="InterPro" id="IPR015943">
    <property type="entry name" value="WD40/YVTN_repeat-like_dom_sf"/>
</dbReference>
<keyword evidence="3" id="KW-1185">Reference proteome</keyword>
<protein>
    <submittedName>
        <fullName evidence="2">PQQ-binding-like beta-propeller repeat protein</fullName>
    </submittedName>
</protein>